<protein>
    <submittedName>
        <fullName evidence="1">Uncharacterized protein</fullName>
    </submittedName>
</protein>
<proteinExistence type="predicted"/>
<dbReference type="AlphaFoldDB" id="A0A9W8AHH9"/>
<keyword evidence="2" id="KW-1185">Reference proteome</keyword>
<dbReference type="OrthoDB" id="5644701at2759"/>
<gene>
    <name evidence="1" type="ORF">IWQ62_006038</name>
</gene>
<dbReference type="EMBL" id="JANBPY010002929">
    <property type="protein sequence ID" value="KAJ1953247.1"/>
    <property type="molecule type" value="Genomic_DNA"/>
</dbReference>
<accession>A0A9W8AHH9</accession>
<dbReference type="Proteomes" id="UP001150925">
    <property type="component" value="Unassembled WGS sequence"/>
</dbReference>
<evidence type="ECO:0000313" key="1">
    <source>
        <dbReference type="EMBL" id="KAJ1953247.1"/>
    </source>
</evidence>
<organism evidence="1 2">
    <name type="scientific">Dispira parvispora</name>
    <dbReference type="NCBI Taxonomy" id="1520584"/>
    <lineage>
        <taxon>Eukaryota</taxon>
        <taxon>Fungi</taxon>
        <taxon>Fungi incertae sedis</taxon>
        <taxon>Zoopagomycota</taxon>
        <taxon>Kickxellomycotina</taxon>
        <taxon>Dimargaritomycetes</taxon>
        <taxon>Dimargaritales</taxon>
        <taxon>Dimargaritaceae</taxon>
        <taxon>Dispira</taxon>
    </lineage>
</organism>
<sequence length="230" mass="26458">MVGTGDEDQLRKLLADGTIFCRMSDYNVLLQGTTHSKPRTPQNSVWRSMIQDKMDNVKPFMEMLMKRGLHQQKLQTPGNFIGPYYKESVSNSCYDVSFREGHDLMLKWAIANRNEAATQMLVEMAPPRGRLHNLYVGALYLGYLCDYGKFQQLSTSVDCAKASQNIRAICSQIWLNANQPQQGEKPPKQNLTLPEPYYSAKFRDQPADVLKEFLNYDRRQISNFEFLEAL</sequence>
<reference evidence="1" key="1">
    <citation type="submission" date="2022-07" db="EMBL/GenBank/DDBJ databases">
        <title>Phylogenomic reconstructions and comparative analyses of Kickxellomycotina fungi.</title>
        <authorList>
            <person name="Reynolds N.K."/>
            <person name="Stajich J.E."/>
            <person name="Barry K."/>
            <person name="Grigoriev I.V."/>
            <person name="Crous P."/>
            <person name="Smith M.E."/>
        </authorList>
    </citation>
    <scope>NUCLEOTIDE SEQUENCE</scope>
    <source>
        <strain evidence="1">RSA 1196</strain>
    </source>
</reference>
<comment type="caution">
    <text evidence="1">The sequence shown here is derived from an EMBL/GenBank/DDBJ whole genome shotgun (WGS) entry which is preliminary data.</text>
</comment>
<evidence type="ECO:0000313" key="2">
    <source>
        <dbReference type="Proteomes" id="UP001150925"/>
    </source>
</evidence>
<name>A0A9W8AHH9_9FUNG</name>